<reference evidence="1 2" key="1">
    <citation type="submission" date="2018-10" db="EMBL/GenBank/DDBJ databases">
        <title>The genome of Lysobacter enzymogenes OH11.</title>
        <authorList>
            <person name="Liu F."/>
            <person name="Zhao Y."/>
            <person name="Qian G."/>
            <person name="Chen Y."/>
            <person name="Xu H."/>
        </authorList>
    </citation>
    <scope>NUCLEOTIDE SEQUENCE [LARGE SCALE GENOMIC DNA]</scope>
    <source>
        <strain evidence="1 2">OH11</strain>
    </source>
</reference>
<proteinExistence type="predicted"/>
<gene>
    <name evidence="1" type="ORF">D9T17_05705</name>
</gene>
<comment type="caution">
    <text evidence="1">The sequence shown here is derived from an EMBL/GenBank/DDBJ whole genome shotgun (WGS) entry which is preliminary data.</text>
</comment>
<sequence length="86" mass="10037">MSVFRLPIRLIRERFGGDNFDDAGDWVDGWLRDRGERGYRIEYSFDADHANPWFHAMLMRIEGLPDAVGEALRRRLAEEGLGDRVE</sequence>
<evidence type="ECO:0000313" key="2">
    <source>
        <dbReference type="Proteomes" id="UP000275910"/>
    </source>
</evidence>
<evidence type="ECO:0000313" key="1">
    <source>
        <dbReference type="EMBL" id="ROU08137.1"/>
    </source>
</evidence>
<organism evidence="1 2">
    <name type="scientific">Lysobacter enzymogenes</name>
    <dbReference type="NCBI Taxonomy" id="69"/>
    <lineage>
        <taxon>Bacteria</taxon>
        <taxon>Pseudomonadati</taxon>
        <taxon>Pseudomonadota</taxon>
        <taxon>Gammaproteobacteria</taxon>
        <taxon>Lysobacterales</taxon>
        <taxon>Lysobacteraceae</taxon>
        <taxon>Lysobacter</taxon>
    </lineage>
</organism>
<dbReference type="Proteomes" id="UP000275910">
    <property type="component" value="Unassembled WGS sequence"/>
</dbReference>
<name>A0A3N2RKZ6_LYSEN</name>
<dbReference type="EMBL" id="RCTY01000017">
    <property type="protein sequence ID" value="ROU08137.1"/>
    <property type="molecule type" value="Genomic_DNA"/>
</dbReference>
<accession>A0A3N2RKZ6</accession>
<dbReference type="AlphaFoldDB" id="A0A3N2RKZ6"/>
<protein>
    <submittedName>
        <fullName evidence="1">Uncharacterized protein</fullName>
    </submittedName>
</protein>